<dbReference type="PANTHER" id="PTHR37011">
    <property type="entry name" value="POT FAMILY PEPTIDE TRANSPORT PROTEIN-RELATED"/>
    <property type="match status" value="1"/>
</dbReference>
<keyword evidence="1" id="KW-1003">Cell membrane</keyword>
<keyword evidence="3" id="KW-0472">Membrane</keyword>
<dbReference type="InterPro" id="IPR047807">
    <property type="entry name" value="YgdI/YgdR-like_SH3-like"/>
</dbReference>
<evidence type="ECO:0000256" key="3">
    <source>
        <dbReference type="ARBA" id="ARBA00023136"/>
    </source>
</evidence>
<dbReference type="PROSITE" id="PS51257">
    <property type="entry name" value="PROKAR_LIPOPROTEIN"/>
    <property type="match status" value="1"/>
</dbReference>
<reference evidence="8 9" key="1">
    <citation type="submission" date="2024-08" db="EMBL/GenBank/DDBJ databases">
        <title>Pantoea ronii - a newly identified human opportunistic pathogen.</title>
        <authorList>
            <person name="Keidar-Friedman D."/>
            <person name="Sorek N."/>
            <person name="Leshin-Carmel D."/>
            <person name="Tsur A."/>
            <person name="Amsalem M."/>
            <person name="Tolkach D."/>
            <person name="Brosh-Nissimov T."/>
        </authorList>
    </citation>
    <scope>NUCLEOTIDE SEQUENCE [LARGE SCALE GENOMIC DNA]</scope>
    <source>
        <strain evidence="8 9">AA23256</strain>
    </source>
</reference>
<organism evidence="8 9">
    <name type="scientific">Pantoea osteomyelitidis</name>
    <dbReference type="NCBI Taxonomy" id="3230026"/>
    <lineage>
        <taxon>Bacteria</taxon>
        <taxon>Pseudomonadati</taxon>
        <taxon>Pseudomonadota</taxon>
        <taxon>Gammaproteobacteria</taxon>
        <taxon>Enterobacterales</taxon>
        <taxon>Erwiniaceae</taxon>
        <taxon>Pantoea</taxon>
    </lineage>
</organism>
<keyword evidence="5 8" id="KW-0449">Lipoprotein</keyword>
<evidence type="ECO:0000256" key="4">
    <source>
        <dbReference type="ARBA" id="ARBA00023139"/>
    </source>
</evidence>
<dbReference type="PANTHER" id="PTHR37011:SF2">
    <property type="entry name" value="LIPOPROTEIN"/>
    <property type="match status" value="1"/>
</dbReference>
<evidence type="ECO:0000256" key="5">
    <source>
        <dbReference type="ARBA" id="ARBA00023288"/>
    </source>
</evidence>
<evidence type="ECO:0000313" key="9">
    <source>
        <dbReference type="Proteomes" id="UP001611251"/>
    </source>
</evidence>
<comment type="caution">
    <text evidence="8">The sequence shown here is derived from an EMBL/GenBank/DDBJ whole genome shotgun (WGS) entry which is preliminary data.</text>
</comment>
<evidence type="ECO:0000259" key="7">
    <source>
        <dbReference type="Pfam" id="PF06004"/>
    </source>
</evidence>
<evidence type="ECO:0000256" key="6">
    <source>
        <dbReference type="SAM" id="SignalP"/>
    </source>
</evidence>
<dbReference type="SUPFAM" id="SSF50182">
    <property type="entry name" value="Sm-like ribonucleoproteins"/>
    <property type="match status" value="1"/>
</dbReference>
<dbReference type="NCBIfam" id="NF033216">
    <property type="entry name" value="lipo_YgdI_YgdR"/>
    <property type="match status" value="1"/>
</dbReference>
<name>A0ABW7PVE2_9GAMM</name>
<dbReference type="Pfam" id="PF06004">
    <property type="entry name" value="DUF903"/>
    <property type="match status" value="1"/>
</dbReference>
<keyword evidence="2 6" id="KW-0732">Signal</keyword>
<accession>A0ABW7PVE2</accession>
<dbReference type="Gene3D" id="2.30.30.100">
    <property type="match status" value="1"/>
</dbReference>
<feature type="chain" id="PRO_5047031680" evidence="6">
    <location>
        <begin position="24"/>
        <end position="74"/>
    </location>
</feature>
<evidence type="ECO:0000313" key="8">
    <source>
        <dbReference type="EMBL" id="MFH8134262.1"/>
    </source>
</evidence>
<feature type="domain" description="Lipoprotein YgdI/YgdR-like SH3-like" evidence="7">
    <location>
        <begin position="25"/>
        <end position="70"/>
    </location>
</feature>
<gene>
    <name evidence="8" type="ORF">ABU178_08770</name>
</gene>
<feature type="signal peptide" evidence="6">
    <location>
        <begin position="1"/>
        <end position="23"/>
    </location>
</feature>
<dbReference type="RefSeq" id="WP_397213895.1">
    <property type="nucleotide sequence ID" value="NZ_JBGFSN010000004.1"/>
</dbReference>
<keyword evidence="4" id="KW-0564">Palmitate</keyword>
<proteinExistence type="predicted"/>
<dbReference type="Proteomes" id="UP001611251">
    <property type="component" value="Unassembled WGS sequence"/>
</dbReference>
<evidence type="ECO:0000256" key="2">
    <source>
        <dbReference type="ARBA" id="ARBA00022729"/>
    </source>
</evidence>
<protein>
    <submittedName>
        <fullName evidence="8">YgdI/YgdR family lipoprotein</fullName>
    </submittedName>
</protein>
<dbReference type="InterPro" id="IPR010305">
    <property type="entry name" value="YgdI/YgdR-like"/>
</dbReference>
<evidence type="ECO:0000256" key="1">
    <source>
        <dbReference type="ARBA" id="ARBA00022475"/>
    </source>
</evidence>
<dbReference type="EMBL" id="JBGFSN010000004">
    <property type="protein sequence ID" value="MFH8134262.1"/>
    <property type="molecule type" value="Genomic_DNA"/>
</dbReference>
<sequence length="74" mass="8101">MKKTLMLASTLSLGLLLAGCANDHIMHTHDGHTIVTVGKPVVDEDTGMISYKDIYGNEQQINRNEIKEMSSVGE</sequence>
<keyword evidence="9" id="KW-1185">Reference proteome</keyword>
<dbReference type="InterPro" id="IPR010920">
    <property type="entry name" value="LSM_dom_sf"/>
</dbReference>